<keyword evidence="2" id="KW-1185">Reference proteome</keyword>
<dbReference type="RefSeq" id="WP_069664016.1">
    <property type="nucleotide sequence ID" value="NZ_JBHUJJ010000001.1"/>
</dbReference>
<gene>
    <name evidence="1" type="ORF">BCR25_07150</name>
</gene>
<accession>A0A1E5GI81</accession>
<reference evidence="2" key="1">
    <citation type="submission" date="2016-09" db="EMBL/GenBank/DDBJ databases">
        <authorList>
            <person name="Gulvik C.A."/>
        </authorList>
    </citation>
    <scope>NUCLEOTIDE SEQUENCE [LARGE SCALE GENOMIC DNA]</scope>
    <source>
        <strain evidence="2">LMG 8895</strain>
    </source>
</reference>
<dbReference type="EMBL" id="MIJY01000034">
    <property type="protein sequence ID" value="OEG12311.1"/>
    <property type="molecule type" value="Genomic_DNA"/>
</dbReference>
<organism evidence="1 2">
    <name type="scientific">Enterococcus termitis</name>
    <dbReference type="NCBI Taxonomy" id="332950"/>
    <lineage>
        <taxon>Bacteria</taxon>
        <taxon>Bacillati</taxon>
        <taxon>Bacillota</taxon>
        <taxon>Bacilli</taxon>
        <taxon>Lactobacillales</taxon>
        <taxon>Enterococcaceae</taxon>
        <taxon>Enterococcus</taxon>
    </lineage>
</organism>
<dbReference type="Proteomes" id="UP000095094">
    <property type="component" value="Unassembled WGS sequence"/>
</dbReference>
<evidence type="ECO:0000313" key="2">
    <source>
        <dbReference type="Proteomes" id="UP000095094"/>
    </source>
</evidence>
<protein>
    <submittedName>
        <fullName evidence="1">Uncharacterized protein</fullName>
    </submittedName>
</protein>
<evidence type="ECO:0000313" key="1">
    <source>
        <dbReference type="EMBL" id="OEG12311.1"/>
    </source>
</evidence>
<comment type="caution">
    <text evidence="1">The sequence shown here is derived from an EMBL/GenBank/DDBJ whole genome shotgun (WGS) entry which is preliminary data.</text>
</comment>
<sequence length="236" mass="27512">MKEDTAQNYKNKNEAEKAVLNFLEKKYDKKFTLVGEGKLESSKNIKYFQTKFKDEEGLEAEIVLPQEKKSSLGDVLGSGVAGTSDTYSQTFYTKKTREAVEPLFKDEPFEKFFIDLEGAGHAKNDLSLSVDEYFKKYQTEYTFFIILKDNQNAEYYADIIYPFYQKLITEQSQNFGLFIYADKKEIFSVAYVNSKGFNAEITYEEVLKDVQDGLDYNQPQPEEKWLRSKYYNGENE</sequence>
<name>A0A1E5GI81_9ENTE</name>
<dbReference type="AlphaFoldDB" id="A0A1E5GI81"/>
<proteinExistence type="predicted"/>